<dbReference type="InterPro" id="IPR015422">
    <property type="entry name" value="PyrdxlP-dep_Trfase_small"/>
</dbReference>
<evidence type="ECO:0000313" key="7">
    <source>
        <dbReference type="Proteomes" id="UP000093510"/>
    </source>
</evidence>
<comment type="similarity">
    <text evidence="5">Belongs to the class-III pyridoxal-phosphate-dependent aminotransferase family.</text>
</comment>
<dbReference type="STRING" id="1763534.GCA_001831475_01676"/>
<comment type="caution">
    <text evidence="6">The sequence shown here is derived from an EMBL/GenBank/DDBJ whole genome shotgun (WGS) entry which is preliminary data.</text>
</comment>
<dbReference type="EMBL" id="LVEP01000002">
    <property type="protein sequence ID" value="OCB78681.1"/>
    <property type="molecule type" value="Genomic_DNA"/>
</dbReference>
<organism evidence="6 7">
    <name type="scientific">Flavobacterium crassostreae</name>
    <dbReference type="NCBI Taxonomy" id="1763534"/>
    <lineage>
        <taxon>Bacteria</taxon>
        <taxon>Pseudomonadati</taxon>
        <taxon>Bacteroidota</taxon>
        <taxon>Flavobacteriia</taxon>
        <taxon>Flavobacteriales</taxon>
        <taxon>Flavobacteriaceae</taxon>
        <taxon>Flavobacterium</taxon>
    </lineage>
</organism>
<name>A0A1B9E9V9_9FLAO</name>
<dbReference type="Proteomes" id="UP000093510">
    <property type="component" value="Unassembled WGS sequence"/>
</dbReference>
<dbReference type="SUPFAM" id="SSF53383">
    <property type="entry name" value="PLP-dependent transferases"/>
    <property type="match status" value="1"/>
</dbReference>
<dbReference type="RefSeq" id="WP_066331502.1">
    <property type="nucleotide sequence ID" value="NZ_CP017688.1"/>
</dbReference>
<evidence type="ECO:0000256" key="2">
    <source>
        <dbReference type="ARBA" id="ARBA00022576"/>
    </source>
</evidence>
<gene>
    <name evidence="6" type="ORF">LPBF_01420</name>
</gene>
<evidence type="ECO:0000313" key="6">
    <source>
        <dbReference type="EMBL" id="OCB78681.1"/>
    </source>
</evidence>
<evidence type="ECO:0000256" key="4">
    <source>
        <dbReference type="ARBA" id="ARBA00022898"/>
    </source>
</evidence>
<keyword evidence="4 5" id="KW-0663">Pyridoxal phosphate</keyword>
<keyword evidence="7" id="KW-1185">Reference proteome</keyword>
<dbReference type="FunFam" id="3.40.640.10:FF:000004">
    <property type="entry name" value="Acetylornithine aminotransferase"/>
    <property type="match status" value="1"/>
</dbReference>
<reference evidence="6 7" key="1">
    <citation type="submission" date="2016-03" db="EMBL/GenBank/DDBJ databases">
        <authorList>
            <person name="Ploux O."/>
        </authorList>
    </citation>
    <scope>NUCLEOTIDE SEQUENCE [LARGE SCALE GENOMIC DNA]</scope>
    <source>
        <strain evidence="6 7">LPB0076</strain>
    </source>
</reference>
<dbReference type="Gene3D" id="3.90.1150.10">
    <property type="entry name" value="Aspartate Aminotransferase, domain 1"/>
    <property type="match status" value="1"/>
</dbReference>
<dbReference type="InterPro" id="IPR005814">
    <property type="entry name" value="Aminotrans_3"/>
</dbReference>
<evidence type="ECO:0000256" key="5">
    <source>
        <dbReference type="RuleBase" id="RU003560"/>
    </source>
</evidence>
<sequence>MNTDFIKYQAQTSPHPLGLEISYAKGSYIYTTDGQKYLDFVAGVSACTLGHQPQRVNQAIKAQLDKYSHVMVYGEYAQSPAVEYCKLLASLLPDSLNKTYLVNSGTEAIEGALKLARRVTGRSQLISCHNAYHGNTMGSLSLMGYEPRKQAFRPLLPDVDFITFNNEADLEKITTKTAAILVETIQGGAGFIEPKNDFLKKVRARCTAMGALLILDEIQPGFGRTGKLFGFQNYDILPDVVVMGKGMASGMPVGAFTASAARMDLLQDNPKLGHITTFGGHPVIASACLATLQELTQTDLIQKTLEKEKLFRYLLVHPLIKEVRGKGLMLAIMTPSEAVTNEVILKCQDKGLILFWLLFEPCAIRITPPLTISEEEIREGCAIIKQVLDNMVG</sequence>
<comment type="cofactor">
    <cofactor evidence="1">
        <name>pyridoxal 5'-phosphate</name>
        <dbReference type="ChEBI" id="CHEBI:597326"/>
    </cofactor>
</comment>
<dbReference type="GO" id="GO:0042802">
    <property type="term" value="F:identical protein binding"/>
    <property type="evidence" value="ECO:0007669"/>
    <property type="project" value="TreeGrafter"/>
</dbReference>
<dbReference type="PROSITE" id="PS00600">
    <property type="entry name" value="AA_TRANSFER_CLASS_3"/>
    <property type="match status" value="1"/>
</dbReference>
<dbReference type="PIRSF" id="PIRSF000521">
    <property type="entry name" value="Transaminase_4ab_Lys_Orn"/>
    <property type="match status" value="1"/>
</dbReference>
<dbReference type="CDD" id="cd00610">
    <property type="entry name" value="OAT_like"/>
    <property type="match status" value="1"/>
</dbReference>
<dbReference type="AlphaFoldDB" id="A0A1B9E9V9"/>
<dbReference type="Gene3D" id="3.40.640.10">
    <property type="entry name" value="Type I PLP-dependent aspartate aminotransferase-like (Major domain)"/>
    <property type="match status" value="1"/>
</dbReference>
<proteinExistence type="inferred from homology"/>
<evidence type="ECO:0000256" key="3">
    <source>
        <dbReference type="ARBA" id="ARBA00022679"/>
    </source>
</evidence>
<dbReference type="Pfam" id="PF00202">
    <property type="entry name" value="Aminotran_3"/>
    <property type="match status" value="1"/>
</dbReference>
<accession>A0A1B9E9V9</accession>
<keyword evidence="3 6" id="KW-0808">Transferase</keyword>
<dbReference type="InterPro" id="IPR015421">
    <property type="entry name" value="PyrdxlP-dep_Trfase_major"/>
</dbReference>
<evidence type="ECO:0000256" key="1">
    <source>
        <dbReference type="ARBA" id="ARBA00001933"/>
    </source>
</evidence>
<dbReference type="InterPro" id="IPR049704">
    <property type="entry name" value="Aminotrans_3_PPA_site"/>
</dbReference>
<dbReference type="PANTHER" id="PTHR11986:SF79">
    <property type="entry name" value="ACETYLORNITHINE AMINOTRANSFERASE, MITOCHONDRIAL"/>
    <property type="match status" value="1"/>
</dbReference>
<dbReference type="GO" id="GO:0030170">
    <property type="term" value="F:pyridoxal phosphate binding"/>
    <property type="evidence" value="ECO:0007669"/>
    <property type="project" value="InterPro"/>
</dbReference>
<dbReference type="InterPro" id="IPR015424">
    <property type="entry name" value="PyrdxlP-dep_Trfase"/>
</dbReference>
<dbReference type="OrthoDB" id="9801052at2"/>
<dbReference type="InterPro" id="IPR050103">
    <property type="entry name" value="Class-III_PLP-dep_AT"/>
</dbReference>
<keyword evidence="2 6" id="KW-0032">Aminotransferase</keyword>
<protein>
    <submittedName>
        <fullName evidence="6">Aminotransferase class III</fullName>
    </submittedName>
</protein>
<dbReference type="PANTHER" id="PTHR11986">
    <property type="entry name" value="AMINOTRANSFERASE CLASS III"/>
    <property type="match status" value="1"/>
</dbReference>
<dbReference type="GO" id="GO:0008483">
    <property type="term" value="F:transaminase activity"/>
    <property type="evidence" value="ECO:0007669"/>
    <property type="project" value="UniProtKB-KW"/>
</dbReference>